<evidence type="ECO:0000256" key="2">
    <source>
        <dbReference type="ARBA" id="ARBA00007131"/>
    </source>
</evidence>
<dbReference type="Gene3D" id="3.40.50.970">
    <property type="match status" value="1"/>
</dbReference>
<dbReference type="SMART" id="SM00861">
    <property type="entry name" value="Transket_pyr"/>
    <property type="match status" value="1"/>
</dbReference>
<dbReference type="PANTHER" id="PTHR43825">
    <property type="entry name" value="PYRUVATE DEHYDROGENASE E1 COMPONENT"/>
    <property type="match status" value="1"/>
</dbReference>
<comment type="similarity">
    <text evidence="2">Belongs to the transketolase family.</text>
</comment>
<evidence type="ECO:0000259" key="4">
    <source>
        <dbReference type="SMART" id="SM00861"/>
    </source>
</evidence>
<dbReference type="Pfam" id="PF02780">
    <property type="entry name" value="Transketolase_C"/>
    <property type="match status" value="1"/>
</dbReference>
<dbReference type="SUPFAM" id="SSF52922">
    <property type="entry name" value="TK C-terminal domain-like"/>
    <property type="match status" value="1"/>
</dbReference>
<reference evidence="5 6" key="1">
    <citation type="submission" date="2018-01" db="EMBL/GenBank/DDBJ databases">
        <title>The draft genome sequence of Cohaesibacter sp. H1304.</title>
        <authorList>
            <person name="Wang N.-N."/>
            <person name="Du Z.-J."/>
        </authorList>
    </citation>
    <scope>NUCLEOTIDE SEQUENCE [LARGE SCALE GENOMIC DNA]</scope>
    <source>
        <strain evidence="5 6">H1304</strain>
    </source>
</reference>
<evidence type="ECO:0000256" key="1">
    <source>
        <dbReference type="ARBA" id="ARBA00001964"/>
    </source>
</evidence>
<name>A0A2N5XTY7_9HYPH</name>
<evidence type="ECO:0000313" key="5">
    <source>
        <dbReference type="EMBL" id="PLW77986.1"/>
    </source>
</evidence>
<dbReference type="Pfam" id="PF02779">
    <property type="entry name" value="Transket_pyr"/>
    <property type="match status" value="1"/>
</dbReference>
<dbReference type="PANTHER" id="PTHR43825:SF1">
    <property type="entry name" value="TRANSKETOLASE-LIKE PYRIMIDINE-BINDING DOMAIN-CONTAINING PROTEIN"/>
    <property type="match status" value="1"/>
</dbReference>
<gene>
    <name evidence="5" type="ORF">C0081_06865</name>
</gene>
<dbReference type="SUPFAM" id="SSF52518">
    <property type="entry name" value="Thiamin diphosphate-binding fold (THDP-binding)"/>
    <property type="match status" value="1"/>
</dbReference>
<dbReference type="Gene3D" id="3.40.50.920">
    <property type="match status" value="1"/>
</dbReference>
<dbReference type="FunFam" id="3.40.50.970:FF:000129">
    <property type="entry name" value="Transketolase"/>
    <property type="match status" value="1"/>
</dbReference>
<dbReference type="EMBL" id="PKUQ01000012">
    <property type="protein sequence ID" value="PLW77986.1"/>
    <property type="molecule type" value="Genomic_DNA"/>
</dbReference>
<comment type="cofactor">
    <cofactor evidence="1">
        <name>thiamine diphosphate</name>
        <dbReference type="ChEBI" id="CHEBI:58937"/>
    </cofactor>
</comment>
<protein>
    <submittedName>
        <fullName evidence="5">Transketolase</fullName>
    </submittedName>
</protein>
<dbReference type="InterPro" id="IPR005475">
    <property type="entry name" value="Transketolase-like_Pyr-bd"/>
</dbReference>
<dbReference type="AlphaFoldDB" id="A0A2N5XTY7"/>
<organism evidence="5 6">
    <name type="scientific">Cohaesibacter celericrescens</name>
    <dbReference type="NCBI Taxonomy" id="2067669"/>
    <lineage>
        <taxon>Bacteria</taxon>
        <taxon>Pseudomonadati</taxon>
        <taxon>Pseudomonadota</taxon>
        <taxon>Alphaproteobacteria</taxon>
        <taxon>Hyphomicrobiales</taxon>
        <taxon>Cohaesibacteraceae</taxon>
    </lineage>
</organism>
<dbReference type="InterPro" id="IPR029061">
    <property type="entry name" value="THDP-binding"/>
</dbReference>
<evidence type="ECO:0000256" key="3">
    <source>
        <dbReference type="ARBA" id="ARBA00023052"/>
    </source>
</evidence>
<keyword evidence="6" id="KW-1185">Reference proteome</keyword>
<accession>A0A2N5XTY7</accession>
<keyword evidence="3" id="KW-0786">Thiamine pyrophosphate</keyword>
<proteinExistence type="inferred from homology"/>
<comment type="caution">
    <text evidence="5">The sequence shown here is derived from an EMBL/GenBank/DDBJ whole genome shotgun (WGS) entry which is preliminary data.</text>
</comment>
<evidence type="ECO:0000313" key="6">
    <source>
        <dbReference type="Proteomes" id="UP000234881"/>
    </source>
</evidence>
<dbReference type="Proteomes" id="UP000234881">
    <property type="component" value="Unassembled WGS sequence"/>
</dbReference>
<dbReference type="CDD" id="cd07033">
    <property type="entry name" value="TPP_PYR_DXS_TK_like"/>
    <property type="match status" value="1"/>
</dbReference>
<dbReference type="OrthoDB" id="8732661at2"/>
<dbReference type="InterPro" id="IPR009014">
    <property type="entry name" value="Transketo_C/PFOR_II"/>
</dbReference>
<feature type="domain" description="Transketolase-like pyrimidine-binding" evidence="4">
    <location>
        <begin position="9"/>
        <end position="174"/>
    </location>
</feature>
<dbReference type="InterPro" id="IPR051157">
    <property type="entry name" value="PDH/Transketolase"/>
</dbReference>
<sequence>MNSMTVVKQDLREVMIESFHRAVAHGVNLVTVVSDSTSTAKIAPFQSANPERVVNVGIAEQSLVGIAAGLSLGGHVAVTANAAPFLIARSNEQIKNDICYSNTNVKLVGLNAGVAYGALGATHHAIDDISVLRGFGNIQIFAPTDAIEAAQIFDYAYAHEGPVYIRLDSAAFPHLHSPDYVFEVGKPDLLIEGSDILIVALGSVAHEAVDAAKAAAETGLSVGVVSLSSIRPLDKEAYVDILKRYKQVLSVEEHSVHGALGSLTAEVIAEEQLGLKLTRLGFPEGQFSKTGPRDAIRAYYKIDAKGITETLKTLG</sequence>
<dbReference type="InterPro" id="IPR033248">
    <property type="entry name" value="Transketolase_C"/>
</dbReference>